<accession>A0ABX1BQU0</accession>
<comment type="caution">
    <text evidence="1">The sequence shown here is derived from an EMBL/GenBank/DDBJ whole genome shotgun (WGS) entry which is preliminary data.</text>
</comment>
<keyword evidence="2" id="KW-1185">Reference proteome</keyword>
<protein>
    <recommendedName>
        <fullName evidence="3">Lipoprotein</fullName>
    </recommendedName>
</protein>
<dbReference type="SUPFAM" id="SSF89392">
    <property type="entry name" value="Prokaryotic lipoproteins and lipoprotein localization factors"/>
    <property type="match status" value="1"/>
</dbReference>
<evidence type="ECO:0000313" key="1">
    <source>
        <dbReference type="EMBL" id="NJQ00096.1"/>
    </source>
</evidence>
<evidence type="ECO:0000313" key="2">
    <source>
        <dbReference type="Proteomes" id="UP000695264"/>
    </source>
</evidence>
<evidence type="ECO:0008006" key="3">
    <source>
        <dbReference type="Google" id="ProtNLM"/>
    </source>
</evidence>
<dbReference type="Proteomes" id="UP000695264">
    <property type="component" value="Unassembled WGS sequence"/>
</dbReference>
<proteinExistence type="predicted"/>
<name>A0ABX1BQU0_9ACTN</name>
<sequence>MQRHGRRRERLHGRRRGRGTLALGLAAALAAGPAAGCSAPGGGDLSVAAEPSAAGDLARVQRAADVLVRSGSSRARTSLESATGGTRVTIRGSGVFDFAARRGRLRVVLPGDAAGEAGHRPVTELLVPGEVYLKNRGAGVPPDKWVRIHTASLADGNLVTGGATDPLAAAELLRGTREVTYVGEGRAERDGARVRHYRGTADIRRAAQKASHARGALLAAARGFRTSTVPFDVFLDDFGRLREVRHRFTFSAAPPGAAELQVVSVTVLHGFGARVDVRLPPEEAIYAGTIAVTAP</sequence>
<dbReference type="Gene3D" id="2.50.20.20">
    <property type="match status" value="1"/>
</dbReference>
<gene>
    <name evidence="1" type="ORF">HCK00_05985</name>
</gene>
<dbReference type="InterPro" id="IPR029046">
    <property type="entry name" value="LolA/LolB/LppX"/>
</dbReference>
<reference evidence="1 2" key="1">
    <citation type="submission" date="2020-03" db="EMBL/GenBank/DDBJ databases">
        <title>WGS of actinomycetes isolated from Thailand.</title>
        <authorList>
            <person name="Thawai C."/>
        </authorList>
    </citation>
    <scope>NUCLEOTIDE SEQUENCE [LARGE SCALE GENOMIC DNA]</scope>
    <source>
        <strain evidence="1 2">PLAI 1-29</strain>
    </source>
</reference>
<dbReference type="EMBL" id="JAATEN010000003">
    <property type="protein sequence ID" value="NJQ00096.1"/>
    <property type="molecule type" value="Genomic_DNA"/>
</dbReference>
<organism evidence="1 2">
    <name type="scientific">Streptomyces zingiberis</name>
    <dbReference type="NCBI Taxonomy" id="2053010"/>
    <lineage>
        <taxon>Bacteria</taxon>
        <taxon>Bacillati</taxon>
        <taxon>Actinomycetota</taxon>
        <taxon>Actinomycetes</taxon>
        <taxon>Kitasatosporales</taxon>
        <taxon>Streptomycetaceae</taxon>
        <taxon>Streptomyces</taxon>
    </lineage>
</organism>